<protein>
    <recommendedName>
        <fullName evidence="3">RNase H type-1 domain-containing protein</fullName>
    </recommendedName>
</protein>
<dbReference type="HOGENOM" id="CLU_2727211_0_0_1"/>
<proteinExistence type="predicted"/>
<name>K4A0B2_SETIT</name>
<keyword evidence="2" id="KW-1185">Reference proteome</keyword>
<accession>K4A0B2</accession>
<evidence type="ECO:0008006" key="3">
    <source>
        <dbReference type="Google" id="ProtNLM"/>
    </source>
</evidence>
<dbReference type="Gramene" id="KQL23194">
    <property type="protein sequence ID" value="KQL23194"/>
    <property type="gene ID" value="SETIT_032301mg"/>
</dbReference>
<organism evidence="1 2">
    <name type="scientific">Setaria italica</name>
    <name type="common">Foxtail millet</name>
    <name type="synonym">Panicum italicum</name>
    <dbReference type="NCBI Taxonomy" id="4555"/>
    <lineage>
        <taxon>Eukaryota</taxon>
        <taxon>Viridiplantae</taxon>
        <taxon>Streptophyta</taxon>
        <taxon>Embryophyta</taxon>
        <taxon>Tracheophyta</taxon>
        <taxon>Spermatophyta</taxon>
        <taxon>Magnoliopsida</taxon>
        <taxon>Liliopsida</taxon>
        <taxon>Poales</taxon>
        <taxon>Poaceae</taxon>
        <taxon>PACMAD clade</taxon>
        <taxon>Panicoideae</taxon>
        <taxon>Panicodae</taxon>
        <taxon>Paniceae</taxon>
        <taxon>Cenchrinae</taxon>
        <taxon>Setaria</taxon>
    </lineage>
</organism>
<dbReference type="Proteomes" id="UP000004995">
    <property type="component" value="Unassembled WGS sequence"/>
</dbReference>
<dbReference type="EMBL" id="AGNK02000797">
    <property type="status" value="NOT_ANNOTATED_CDS"/>
    <property type="molecule type" value="Genomic_DNA"/>
</dbReference>
<dbReference type="AlphaFoldDB" id="K4A0B2"/>
<sequence>SEVGRRCRIAGLGSSVASFQCMYVRRDANSLAHCLAGLTSGNNPLYSWSDNFPDWIREIADKDCNLGVN</sequence>
<evidence type="ECO:0000313" key="2">
    <source>
        <dbReference type="Proteomes" id="UP000004995"/>
    </source>
</evidence>
<reference evidence="1" key="2">
    <citation type="submission" date="2018-08" db="UniProtKB">
        <authorList>
            <consortium name="EnsemblPlants"/>
        </authorList>
    </citation>
    <scope>IDENTIFICATION</scope>
    <source>
        <strain evidence="1">Yugu1</strain>
    </source>
</reference>
<dbReference type="EnsemblPlants" id="KQL23194">
    <property type="protein sequence ID" value="KQL23194"/>
    <property type="gene ID" value="SETIT_032301mg"/>
</dbReference>
<reference evidence="2" key="1">
    <citation type="journal article" date="2012" name="Nat. Biotechnol.">
        <title>Reference genome sequence of the model plant Setaria.</title>
        <authorList>
            <person name="Bennetzen J.L."/>
            <person name="Schmutz J."/>
            <person name="Wang H."/>
            <person name="Percifield R."/>
            <person name="Hawkins J."/>
            <person name="Pontaroli A.C."/>
            <person name="Estep M."/>
            <person name="Feng L."/>
            <person name="Vaughn J.N."/>
            <person name="Grimwood J."/>
            <person name="Jenkins J."/>
            <person name="Barry K."/>
            <person name="Lindquist E."/>
            <person name="Hellsten U."/>
            <person name="Deshpande S."/>
            <person name="Wang X."/>
            <person name="Wu X."/>
            <person name="Mitros T."/>
            <person name="Triplett J."/>
            <person name="Yang X."/>
            <person name="Ye C.Y."/>
            <person name="Mauro-Herrera M."/>
            <person name="Wang L."/>
            <person name="Li P."/>
            <person name="Sharma M."/>
            <person name="Sharma R."/>
            <person name="Ronald P.C."/>
            <person name="Panaud O."/>
            <person name="Kellogg E.A."/>
            <person name="Brutnell T.P."/>
            <person name="Doust A.N."/>
            <person name="Tuskan G.A."/>
            <person name="Rokhsar D."/>
            <person name="Devos K.M."/>
        </authorList>
    </citation>
    <scope>NUCLEOTIDE SEQUENCE [LARGE SCALE GENOMIC DNA]</scope>
    <source>
        <strain evidence="2">cv. Yugu1</strain>
    </source>
</reference>
<evidence type="ECO:0000313" key="1">
    <source>
        <dbReference type="EnsemblPlants" id="KQL23194"/>
    </source>
</evidence>
<dbReference type="InParanoid" id="K4A0B2"/>